<feature type="non-terminal residue" evidence="1">
    <location>
        <position position="1"/>
    </location>
</feature>
<dbReference type="PANTHER" id="PTHR48475">
    <property type="entry name" value="RIBONUCLEASE H"/>
    <property type="match status" value="1"/>
</dbReference>
<keyword evidence="2" id="KW-1185">Reference proteome</keyword>
<comment type="caution">
    <text evidence="1">The sequence shown here is derived from an EMBL/GenBank/DDBJ whole genome shotgun (WGS) entry which is preliminary data.</text>
</comment>
<protein>
    <recommendedName>
        <fullName evidence="3">RNase H type-1 domain-containing protein</fullName>
    </recommendedName>
</protein>
<dbReference type="GO" id="GO:0003676">
    <property type="term" value="F:nucleic acid binding"/>
    <property type="evidence" value="ECO:0007669"/>
    <property type="project" value="InterPro"/>
</dbReference>
<evidence type="ECO:0000313" key="1">
    <source>
        <dbReference type="EMBL" id="RDX83398.1"/>
    </source>
</evidence>
<dbReference type="EMBL" id="QJKJ01007370">
    <property type="protein sequence ID" value="RDX83398.1"/>
    <property type="molecule type" value="Genomic_DNA"/>
</dbReference>
<dbReference type="Gene3D" id="3.30.420.10">
    <property type="entry name" value="Ribonuclease H-like superfamily/Ribonuclease H"/>
    <property type="match status" value="1"/>
</dbReference>
<accession>A0A371FYQ0</accession>
<dbReference type="Proteomes" id="UP000257109">
    <property type="component" value="Unassembled WGS sequence"/>
</dbReference>
<proteinExistence type="predicted"/>
<dbReference type="InterPro" id="IPR036397">
    <property type="entry name" value="RNaseH_sf"/>
</dbReference>
<dbReference type="OrthoDB" id="1730907at2759"/>
<evidence type="ECO:0000313" key="2">
    <source>
        <dbReference type="Proteomes" id="UP000257109"/>
    </source>
</evidence>
<organism evidence="1 2">
    <name type="scientific">Mucuna pruriens</name>
    <name type="common">Velvet bean</name>
    <name type="synonym">Dolichos pruriens</name>
    <dbReference type="NCBI Taxonomy" id="157652"/>
    <lineage>
        <taxon>Eukaryota</taxon>
        <taxon>Viridiplantae</taxon>
        <taxon>Streptophyta</taxon>
        <taxon>Embryophyta</taxon>
        <taxon>Tracheophyta</taxon>
        <taxon>Spermatophyta</taxon>
        <taxon>Magnoliopsida</taxon>
        <taxon>eudicotyledons</taxon>
        <taxon>Gunneridae</taxon>
        <taxon>Pentapetalae</taxon>
        <taxon>rosids</taxon>
        <taxon>fabids</taxon>
        <taxon>Fabales</taxon>
        <taxon>Fabaceae</taxon>
        <taxon>Papilionoideae</taxon>
        <taxon>50 kb inversion clade</taxon>
        <taxon>NPAAA clade</taxon>
        <taxon>indigoferoid/millettioid clade</taxon>
        <taxon>Phaseoleae</taxon>
        <taxon>Mucuna</taxon>
    </lineage>
</organism>
<name>A0A371FYQ0_MUCPR</name>
<dbReference type="AlphaFoldDB" id="A0A371FYQ0"/>
<reference evidence="1" key="1">
    <citation type="submission" date="2018-05" db="EMBL/GenBank/DDBJ databases">
        <title>Draft genome of Mucuna pruriens seed.</title>
        <authorList>
            <person name="Nnadi N.E."/>
            <person name="Vos R."/>
            <person name="Hasami M.H."/>
            <person name="Devisetty U.K."/>
            <person name="Aguiy J.C."/>
        </authorList>
    </citation>
    <scope>NUCLEOTIDE SEQUENCE [LARGE SCALE GENOMIC DNA]</scope>
    <source>
        <strain evidence="1">JCA_2017</strain>
    </source>
</reference>
<sequence length="150" mass="16734">MALSKYDITYVKAIKGSAIAEQLAHHPLADYQHLLHEFPDGHIMCIEEAGPETVSDEWKSWFDEASNLLGNGIGAVLASPQGQCFPFLARSGFDCTNNMAKYEAYAARVLMAVEYQVKNLKVFDNSVLVIYQLCEEWETCDPKLPPTTTT</sequence>
<gene>
    <name evidence="1" type="ORF">CR513_35668</name>
</gene>
<evidence type="ECO:0008006" key="3">
    <source>
        <dbReference type="Google" id="ProtNLM"/>
    </source>
</evidence>
<dbReference type="PANTHER" id="PTHR48475:SF1">
    <property type="entry name" value="RNASE H TYPE-1 DOMAIN-CONTAINING PROTEIN"/>
    <property type="match status" value="1"/>
</dbReference>